<sequence>RRSSARSGCFVEVASAQVVRRNLPERWNFHATARHGVRATRMEMTPGRRVQRAGDFPFDRVITGTANIETRDLRQQRLGIGMIGAT</sequence>
<accession>A0A699XDX0</accession>
<dbReference type="AlphaFoldDB" id="A0A699XDX0"/>
<comment type="caution">
    <text evidence="1">The sequence shown here is derived from an EMBL/GenBank/DDBJ whole genome shotgun (WGS) entry which is preliminary data.</text>
</comment>
<protein>
    <submittedName>
        <fullName evidence="1">Uncharacterized protein</fullName>
    </submittedName>
</protein>
<dbReference type="EMBL" id="BKCJ011845734">
    <property type="protein sequence ID" value="GFD57857.1"/>
    <property type="molecule type" value="Genomic_DNA"/>
</dbReference>
<evidence type="ECO:0000313" key="1">
    <source>
        <dbReference type="EMBL" id="GFD57857.1"/>
    </source>
</evidence>
<feature type="non-terminal residue" evidence="1">
    <location>
        <position position="86"/>
    </location>
</feature>
<proteinExistence type="predicted"/>
<organism evidence="1">
    <name type="scientific">Tanacetum cinerariifolium</name>
    <name type="common">Dalmatian daisy</name>
    <name type="synonym">Chrysanthemum cinerariifolium</name>
    <dbReference type="NCBI Taxonomy" id="118510"/>
    <lineage>
        <taxon>Eukaryota</taxon>
        <taxon>Viridiplantae</taxon>
        <taxon>Streptophyta</taxon>
        <taxon>Embryophyta</taxon>
        <taxon>Tracheophyta</taxon>
        <taxon>Spermatophyta</taxon>
        <taxon>Magnoliopsida</taxon>
        <taxon>eudicotyledons</taxon>
        <taxon>Gunneridae</taxon>
        <taxon>Pentapetalae</taxon>
        <taxon>asterids</taxon>
        <taxon>campanulids</taxon>
        <taxon>Asterales</taxon>
        <taxon>Asteraceae</taxon>
        <taxon>Asteroideae</taxon>
        <taxon>Anthemideae</taxon>
        <taxon>Anthemidinae</taxon>
        <taxon>Tanacetum</taxon>
    </lineage>
</organism>
<name>A0A699XDX0_TANCI</name>
<reference evidence="1" key="1">
    <citation type="journal article" date="2019" name="Sci. Rep.">
        <title>Draft genome of Tanacetum cinerariifolium, the natural source of mosquito coil.</title>
        <authorList>
            <person name="Yamashiro T."/>
            <person name="Shiraishi A."/>
            <person name="Satake H."/>
            <person name="Nakayama K."/>
        </authorList>
    </citation>
    <scope>NUCLEOTIDE SEQUENCE</scope>
</reference>
<feature type="non-terminal residue" evidence="1">
    <location>
        <position position="1"/>
    </location>
</feature>
<gene>
    <name evidence="1" type="ORF">Tci_929826</name>
</gene>